<dbReference type="Gene3D" id="3.60.40.10">
    <property type="entry name" value="PPM-type phosphatase domain"/>
    <property type="match status" value="1"/>
</dbReference>
<evidence type="ECO:0000256" key="1">
    <source>
        <dbReference type="RuleBase" id="RU366020"/>
    </source>
</evidence>
<comment type="cofactor">
    <cofactor evidence="1">
        <name>Mn(2+)</name>
        <dbReference type="ChEBI" id="CHEBI:29035"/>
    </cofactor>
</comment>
<keyword evidence="4" id="KW-1185">Reference proteome</keyword>
<dbReference type="PROSITE" id="PS51746">
    <property type="entry name" value="PPM_2"/>
    <property type="match status" value="1"/>
</dbReference>
<dbReference type="InterPro" id="IPR001932">
    <property type="entry name" value="PPM-type_phosphatase-like_dom"/>
</dbReference>
<keyword evidence="1" id="KW-0378">Hydrolase</keyword>
<dbReference type="PANTHER" id="PTHR12320">
    <property type="entry name" value="PROTEIN PHOSPHATASE 2C"/>
    <property type="match status" value="1"/>
</dbReference>
<comment type="cofactor">
    <cofactor evidence="1">
        <name>Mg(2+)</name>
        <dbReference type="ChEBI" id="CHEBI:18420"/>
    </cofactor>
</comment>
<dbReference type="EC" id="3.1.3.16" evidence="1"/>
<keyword evidence="1" id="KW-0464">Manganese</keyword>
<dbReference type="SUPFAM" id="SSF81606">
    <property type="entry name" value="PP2C-like"/>
    <property type="match status" value="1"/>
</dbReference>
<organism evidence="3 4">
    <name type="scientific">Datura stramonium</name>
    <name type="common">Jimsonweed</name>
    <name type="synonym">Common thornapple</name>
    <dbReference type="NCBI Taxonomy" id="4076"/>
    <lineage>
        <taxon>Eukaryota</taxon>
        <taxon>Viridiplantae</taxon>
        <taxon>Streptophyta</taxon>
        <taxon>Embryophyta</taxon>
        <taxon>Tracheophyta</taxon>
        <taxon>Spermatophyta</taxon>
        <taxon>Magnoliopsida</taxon>
        <taxon>eudicotyledons</taxon>
        <taxon>Gunneridae</taxon>
        <taxon>Pentapetalae</taxon>
        <taxon>asterids</taxon>
        <taxon>lamiids</taxon>
        <taxon>Solanales</taxon>
        <taxon>Solanaceae</taxon>
        <taxon>Solanoideae</taxon>
        <taxon>Datureae</taxon>
        <taxon>Datura</taxon>
    </lineage>
</organism>
<dbReference type="InterPro" id="IPR036457">
    <property type="entry name" value="PPM-type-like_dom_sf"/>
</dbReference>
<comment type="caution">
    <text evidence="3">The sequence shown here is derived from an EMBL/GenBank/DDBJ whole genome shotgun (WGS) entry which is preliminary data.</text>
</comment>
<feature type="domain" description="PPM-type phosphatase" evidence="2">
    <location>
        <begin position="1"/>
        <end position="173"/>
    </location>
</feature>
<name>A0ABS8S5Y2_DATST</name>
<evidence type="ECO:0000313" key="3">
    <source>
        <dbReference type="EMBL" id="MCD7454337.1"/>
    </source>
</evidence>
<comment type="catalytic activity">
    <reaction evidence="1">
        <text>O-phospho-L-seryl-[protein] + H2O = L-seryl-[protein] + phosphate</text>
        <dbReference type="Rhea" id="RHEA:20629"/>
        <dbReference type="Rhea" id="RHEA-COMP:9863"/>
        <dbReference type="Rhea" id="RHEA-COMP:11604"/>
        <dbReference type="ChEBI" id="CHEBI:15377"/>
        <dbReference type="ChEBI" id="CHEBI:29999"/>
        <dbReference type="ChEBI" id="CHEBI:43474"/>
        <dbReference type="ChEBI" id="CHEBI:83421"/>
        <dbReference type="EC" id="3.1.3.16"/>
    </reaction>
</comment>
<protein>
    <recommendedName>
        <fullName evidence="1">Protein phosphatase</fullName>
        <ecNumber evidence="1">3.1.3.16</ecNumber>
    </recommendedName>
</protein>
<dbReference type="PANTHER" id="PTHR12320:SF65">
    <property type="entry name" value="PROTEIN PHOSPHATASE"/>
    <property type="match status" value="1"/>
</dbReference>
<gene>
    <name evidence="3" type="ORF">HAX54_024349</name>
</gene>
<keyword evidence="1" id="KW-0904">Protein phosphatase</keyword>
<dbReference type="InterPro" id="IPR039123">
    <property type="entry name" value="PPTC7"/>
</dbReference>
<sequence length="176" mass="19693">MEVLNDAYFNTKCQGSSTVCILTITCDKVHVVNVGDSGFVVIRDGLIVYKLEIQQKGFNSPFQLGNEEKSYYPSVAQEIKVPVKRGYVIVMESDGLFDNVHDYELEKLVCHELVDLRKLGTFSQMLEQKIVEYAMQNSESKTICTPFAGECSKVGKRRVGGKHDDITAIVAHILPL</sequence>
<reference evidence="3 4" key="1">
    <citation type="journal article" date="2021" name="BMC Genomics">
        <title>Datura genome reveals duplications of psychoactive alkaloid biosynthetic genes and high mutation rate following tissue culture.</title>
        <authorList>
            <person name="Rajewski A."/>
            <person name="Carter-House D."/>
            <person name="Stajich J."/>
            <person name="Litt A."/>
        </authorList>
    </citation>
    <scope>NUCLEOTIDE SEQUENCE [LARGE SCALE GENOMIC DNA]</scope>
    <source>
        <strain evidence="3">AR-01</strain>
    </source>
</reference>
<evidence type="ECO:0000313" key="4">
    <source>
        <dbReference type="Proteomes" id="UP000823775"/>
    </source>
</evidence>
<comment type="catalytic activity">
    <reaction evidence="1">
        <text>O-phospho-L-threonyl-[protein] + H2O = L-threonyl-[protein] + phosphate</text>
        <dbReference type="Rhea" id="RHEA:47004"/>
        <dbReference type="Rhea" id="RHEA-COMP:11060"/>
        <dbReference type="Rhea" id="RHEA-COMP:11605"/>
        <dbReference type="ChEBI" id="CHEBI:15377"/>
        <dbReference type="ChEBI" id="CHEBI:30013"/>
        <dbReference type="ChEBI" id="CHEBI:43474"/>
        <dbReference type="ChEBI" id="CHEBI:61977"/>
        <dbReference type="EC" id="3.1.3.16"/>
    </reaction>
</comment>
<comment type="similarity">
    <text evidence="1">Belongs to the PP2C family.</text>
</comment>
<dbReference type="Proteomes" id="UP000823775">
    <property type="component" value="Unassembled WGS sequence"/>
</dbReference>
<evidence type="ECO:0000259" key="2">
    <source>
        <dbReference type="PROSITE" id="PS51746"/>
    </source>
</evidence>
<accession>A0ABS8S5Y2</accession>
<keyword evidence="1" id="KW-0460">Magnesium</keyword>
<dbReference type="EMBL" id="JACEIK010000297">
    <property type="protein sequence ID" value="MCD7454337.1"/>
    <property type="molecule type" value="Genomic_DNA"/>
</dbReference>
<proteinExistence type="inferred from homology"/>
<keyword evidence="1" id="KW-0479">Metal-binding</keyword>